<dbReference type="Pfam" id="PF13962">
    <property type="entry name" value="PGG"/>
    <property type="match status" value="1"/>
</dbReference>
<feature type="transmembrane region" description="Helical" evidence="8">
    <location>
        <begin position="493"/>
        <end position="515"/>
    </location>
</feature>
<dbReference type="SMART" id="SM00248">
    <property type="entry name" value="ANK"/>
    <property type="match status" value="9"/>
</dbReference>
<reference evidence="10 11" key="1">
    <citation type="submission" date="2024-02" db="EMBL/GenBank/DDBJ databases">
        <authorList>
            <person name="Vignale AGUSTIN F."/>
            <person name="Sosa J E."/>
            <person name="Modenutti C."/>
        </authorList>
    </citation>
    <scope>NUCLEOTIDE SEQUENCE [LARGE SCALE GENOMIC DNA]</scope>
</reference>
<dbReference type="SUPFAM" id="SSF48403">
    <property type="entry name" value="Ankyrin repeat"/>
    <property type="match status" value="1"/>
</dbReference>
<feature type="repeat" description="ANK" evidence="7">
    <location>
        <begin position="322"/>
        <end position="346"/>
    </location>
</feature>
<keyword evidence="2 8" id="KW-0812">Transmembrane</keyword>
<evidence type="ECO:0000256" key="7">
    <source>
        <dbReference type="PROSITE-ProRule" id="PRU00023"/>
    </source>
</evidence>
<feature type="repeat" description="ANK" evidence="7">
    <location>
        <begin position="218"/>
        <end position="240"/>
    </location>
</feature>
<dbReference type="PROSITE" id="PS50297">
    <property type="entry name" value="ANK_REP_REGION"/>
    <property type="match status" value="7"/>
</dbReference>
<feature type="repeat" description="ANK" evidence="7">
    <location>
        <begin position="68"/>
        <end position="89"/>
    </location>
</feature>
<dbReference type="Proteomes" id="UP001642360">
    <property type="component" value="Unassembled WGS sequence"/>
</dbReference>
<dbReference type="InterPro" id="IPR026961">
    <property type="entry name" value="PGG_dom"/>
</dbReference>
<feature type="repeat" description="ANK" evidence="7">
    <location>
        <begin position="184"/>
        <end position="206"/>
    </location>
</feature>
<keyword evidence="4 8" id="KW-1133">Transmembrane helix</keyword>
<keyword evidence="3" id="KW-0677">Repeat</keyword>
<keyword evidence="6 8" id="KW-0472">Membrane</keyword>
<evidence type="ECO:0000313" key="10">
    <source>
        <dbReference type="EMBL" id="CAK9176267.1"/>
    </source>
</evidence>
<evidence type="ECO:0000256" key="6">
    <source>
        <dbReference type="ARBA" id="ARBA00023136"/>
    </source>
</evidence>
<feature type="transmembrane region" description="Helical" evidence="8">
    <location>
        <begin position="463"/>
        <end position="487"/>
    </location>
</feature>
<dbReference type="PANTHER" id="PTHR24186:SF46">
    <property type="entry name" value="PROTEIN ACCELERATED CELL DEATH 6-LIKE"/>
    <property type="match status" value="1"/>
</dbReference>
<feature type="domain" description="PGG" evidence="9">
    <location>
        <begin position="413"/>
        <end position="520"/>
    </location>
</feature>
<evidence type="ECO:0000256" key="1">
    <source>
        <dbReference type="ARBA" id="ARBA00004141"/>
    </source>
</evidence>
<name>A0ABC8U3D2_9AQUA</name>
<protein>
    <recommendedName>
        <fullName evidence="9">PGG domain-containing protein</fullName>
    </recommendedName>
</protein>
<feature type="repeat" description="ANK" evidence="7">
    <location>
        <begin position="252"/>
        <end position="274"/>
    </location>
</feature>
<gene>
    <name evidence="10" type="ORF">ILEXP_LOCUS46107</name>
</gene>
<dbReference type="Gene3D" id="1.25.40.20">
    <property type="entry name" value="Ankyrin repeat-containing domain"/>
    <property type="match status" value="3"/>
</dbReference>
<feature type="transmembrane region" description="Helical" evidence="8">
    <location>
        <begin position="420"/>
        <end position="442"/>
    </location>
</feature>
<dbReference type="PROSITE" id="PS50088">
    <property type="entry name" value="ANK_REPEAT"/>
    <property type="match status" value="7"/>
</dbReference>
<comment type="subcellular location">
    <subcellularLocation>
        <location evidence="1">Membrane</location>
        <topology evidence="1">Multi-pass membrane protein</topology>
    </subcellularLocation>
</comment>
<feature type="repeat" description="ANK" evidence="7">
    <location>
        <begin position="286"/>
        <end position="308"/>
    </location>
</feature>
<sequence length="538" mass="59595">MDPRLYSSAKTGNICLLKQLLNENPSLILKLTPHGNTPLHIAVRFGHKNIVSEIYNRQSSLLTQENFDGDTPLHVAARVGHFSVVDFLVAEVMYSSQRDIENGGNFRVEILRLRNGGNNTVLHEAVKNHHLRVIELLIQVDQELACFTNSAGESPLYLAARDGSREIMKRILMLAPSYAHGGPNGQTALHAAVIEGNFDIMEMMLRVKPQLIKESDHHGRTPLHYAASLGDHRTVRELLKLNTAATYILDKDGHSPLHVAASEGHIRVIREIIQCCPDSGELLNLGGQNALHVATLNGKVNVVRYMLQTEEVEGLINQADSNGNTPLHLAIMGRKTWIVRYLIWDGRVDQRAKNKSGQTALDIDESIWGHFQTFPRKSSIWRCSSISRSWIIREKFSSKGNQQEEAAAATVSYRQMGHTLLMVATLIATVTFAAAFTMPGGYNNDVGSDQGLALLRTRETFRWFIISDSVAMSCSIIAACIIFWGSIIAKESYFYYFTSATVLTYIALHSTAVAFTTGSSPNLSEDGKEAALDNTILN</sequence>
<dbReference type="PANTHER" id="PTHR24186">
    <property type="entry name" value="PROTEIN PHOSPHATASE 1 REGULATORY SUBUNIT"/>
    <property type="match status" value="1"/>
</dbReference>
<evidence type="ECO:0000256" key="5">
    <source>
        <dbReference type="ARBA" id="ARBA00023043"/>
    </source>
</evidence>
<dbReference type="InterPro" id="IPR036770">
    <property type="entry name" value="Ankyrin_rpt-contain_sf"/>
</dbReference>
<dbReference type="Pfam" id="PF12796">
    <property type="entry name" value="Ank_2"/>
    <property type="match status" value="4"/>
</dbReference>
<keyword evidence="5 7" id="KW-0040">ANK repeat</keyword>
<proteinExistence type="predicted"/>
<dbReference type="GO" id="GO:0016020">
    <property type="term" value="C:membrane"/>
    <property type="evidence" value="ECO:0007669"/>
    <property type="project" value="UniProtKB-SubCell"/>
</dbReference>
<evidence type="ECO:0000313" key="11">
    <source>
        <dbReference type="Proteomes" id="UP001642360"/>
    </source>
</evidence>
<evidence type="ECO:0000259" key="9">
    <source>
        <dbReference type="Pfam" id="PF13962"/>
    </source>
</evidence>
<organism evidence="10 11">
    <name type="scientific">Ilex paraguariensis</name>
    <name type="common">yerba mate</name>
    <dbReference type="NCBI Taxonomy" id="185542"/>
    <lineage>
        <taxon>Eukaryota</taxon>
        <taxon>Viridiplantae</taxon>
        <taxon>Streptophyta</taxon>
        <taxon>Embryophyta</taxon>
        <taxon>Tracheophyta</taxon>
        <taxon>Spermatophyta</taxon>
        <taxon>Magnoliopsida</taxon>
        <taxon>eudicotyledons</taxon>
        <taxon>Gunneridae</taxon>
        <taxon>Pentapetalae</taxon>
        <taxon>asterids</taxon>
        <taxon>campanulids</taxon>
        <taxon>Aquifoliales</taxon>
        <taxon>Aquifoliaceae</taxon>
        <taxon>Ilex</taxon>
    </lineage>
</organism>
<dbReference type="AlphaFoldDB" id="A0ABC8U3D2"/>
<comment type="caution">
    <text evidence="10">The sequence shown here is derived from an EMBL/GenBank/DDBJ whole genome shotgun (WGS) entry which is preliminary data.</text>
</comment>
<evidence type="ECO:0000256" key="4">
    <source>
        <dbReference type="ARBA" id="ARBA00022989"/>
    </source>
</evidence>
<evidence type="ECO:0000256" key="2">
    <source>
        <dbReference type="ARBA" id="ARBA00022692"/>
    </source>
</evidence>
<evidence type="ECO:0000256" key="8">
    <source>
        <dbReference type="SAM" id="Phobius"/>
    </source>
</evidence>
<dbReference type="InterPro" id="IPR002110">
    <property type="entry name" value="Ankyrin_rpt"/>
</dbReference>
<accession>A0ABC8U3D2</accession>
<evidence type="ECO:0000256" key="3">
    <source>
        <dbReference type="ARBA" id="ARBA00022737"/>
    </source>
</evidence>
<dbReference type="EMBL" id="CAUOFW020006791">
    <property type="protein sequence ID" value="CAK9176267.1"/>
    <property type="molecule type" value="Genomic_DNA"/>
</dbReference>
<keyword evidence="11" id="KW-1185">Reference proteome</keyword>
<feature type="repeat" description="ANK" evidence="7">
    <location>
        <begin position="34"/>
        <end position="66"/>
    </location>
</feature>